<dbReference type="PROSITE" id="PS50240">
    <property type="entry name" value="TRYPSIN_DOM"/>
    <property type="match status" value="1"/>
</dbReference>
<dbReference type="InterPro" id="IPR001314">
    <property type="entry name" value="Peptidase_S1A"/>
</dbReference>
<evidence type="ECO:0000256" key="5">
    <source>
        <dbReference type="ARBA" id="ARBA00023180"/>
    </source>
</evidence>
<accession>A0A9N9RZZ6</accession>
<dbReference type="Pfam" id="PF00089">
    <property type="entry name" value="Trypsin"/>
    <property type="match status" value="1"/>
</dbReference>
<dbReference type="PANTHER" id="PTHR24256">
    <property type="entry name" value="TRYPTASE-RELATED"/>
    <property type="match status" value="1"/>
</dbReference>
<dbReference type="PRINTS" id="PR00722">
    <property type="entry name" value="CHYMOTRYPSIN"/>
</dbReference>
<evidence type="ECO:0000256" key="3">
    <source>
        <dbReference type="ARBA" id="ARBA00022729"/>
    </source>
</evidence>
<dbReference type="FunFam" id="2.40.10.10:FF:000054">
    <property type="entry name" value="Complement C1r subcomponent"/>
    <property type="match status" value="1"/>
</dbReference>
<reference evidence="9" key="1">
    <citation type="submission" date="2022-01" db="EMBL/GenBank/DDBJ databases">
        <authorList>
            <person name="King R."/>
        </authorList>
    </citation>
    <scope>NUCLEOTIDE SEQUENCE</scope>
</reference>
<dbReference type="InterPro" id="IPR009003">
    <property type="entry name" value="Peptidase_S1_PA"/>
</dbReference>
<feature type="signal peptide" evidence="7">
    <location>
        <begin position="1"/>
        <end position="19"/>
    </location>
</feature>
<dbReference type="Gene3D" id="2.40.10.10">
    <property type="entry name" value="Trypsin-like serine proteases"/>
    <property type="match status" value="1"/>
</dbReference>
<dbReference type="SMART" id="SM00020">
    <property type="entry name" value="Tryp_SPc"/>
    <property type="match status" value="1"/>
</dbReference>
<comment type="subcellular location">
    <subcellularLocation>
        <location evidence="1">Secreted</location>
    </subcellularLocation>
</comment>
<evidence type="ECO:0000313" key="10">
    <source>
        <dbReference type="Proteomes" id="UP001153620"/>
    </source>
</evidence>
<dbReference type="Proteomes" id="UP001153620">
    <property type="component" value="Chromosome 3"/>
</dbReference>
<name>A0A9N9RZZ6_9DIPT</name>
<keyword evidence="3 7" id="KW-0732">Signal</keyword>
<dbReference type="GO" id="GO:0005576">
    <property type="term" value="C:extracellular region"/>
    <property type="evidence" value="ECO:0007669"/>
    <property type="project" value="UniProtKB-SubCell"/>
</dbReference>
<evidence type="ECO:0000256" key="1">
    <source>
        <dbReference type="ARBA" id="ARBA00004613"/>
    </source>
</evidence>
<evidence type="ECO:0000256" key="6">
    <source>
        <dbReference type="ARBA" id="ARBA00024195"/>
    </source>
</evidence>
<protein>
    <recommendedName>
        <fullName evidence="8">Peptidase S1 domain-containing protein</fullName>
    </recommendedName>
</protein>
<dbReference type="EMBL" id="OU895879">
    <property type="protein sequence ID" value="CAG9807302.1"/>
    <property type="molecule type" value="Genomic_DNA"/>
</dbReference>
<dbReference type="AlphaFoldDB" id="A0A9N9RZZ6"/>
<dbReference type="InterPro" id="IPR051487">
    <property type="entry name" value="Ser/Thr_Proteases_Immune/Dev"/>
</dbReference>
<evidence type="ECO:0000256" key="7">
    <source>
        <dbReference type="SAM" id="SignalP"/>
    </source>
</evidence>
<dbReference type="Pfam" id="PF18322">
    <property type="entry name" value="CLIP_1"/>
    <property type="match status" value="1"/>
</dbReference>
<feature type="chain" id="PRO_5040272987" description="Peptidase S1 domain-containing protein" evidence="7">
    <location>
        <begin position="20"/>
        <end position="374"/>
    </location>
</feature>
<dbReference type="GO" id="GO:0004252">
    <property type="term" value="F:serine-type endopeptidase activity"/>
    <property type="evidence" value="ECO:0007669"/>
    <property type="project" value="InterPro"/>
</dbReference>
<feature type="domain" description="Peptidase S1" evidence="8">
    <location>
        <begin position="124"/>
        <end position="372"/>
    </location>
</feature>
<keyword evidence="4" id="KW-1015">Disulfide bond</keyword>
<proteinExistence type="inferred from homology"/>
<gene>
    <name evidence="9" type="ORF">CHIRRI_LOCUS10151</name>
</gene>
<dbReference type="InterPro" id="IPR001254">
    <property type="entry name" value="Trypsin_dom"/>
</dbReference>
<dbReference type="SUPFAM" id="SSF50494">
    <property type="entry name" value="Trypsin-like serine proteases"/>
    <property type="match status" value="1"/>
</dbReference>
<organism evidence="9 10">
    <name type="scientific">Chironomus riparius</name>
    <dbReference type="NCBI Taxonomy" id="315576"/>
    <lineage>
        <taxon>Eukaryota</taxon>
        <taxon>Metazoa</taxon>
        <taxon>Ecdysozoa</taxon>
        <taxon>Arthropoda</taxon>
        <taxon>Hexapoda</taxon>
        <taxon>Insecta</taxon>
        <taxon>Pterygota</taxon>
        <taxon>Neoptera</taxon>
        <taxon>Endopterygota</taxon>
        <taxon>Diptera</taxon>
        <taxon>Nematocera</taxon>
        <taxon>Chironomoidea</taxon>
        <taxon>Chironomidae</taxon>
        <taxon>Chironominae</taxon>
        <taxon>Chironomus</taxon>
    </lineage>
</organism>
<reference evidence="9" key="2">
    <citation type="submission" date="2022-10" db="EMBL/GenBank/DDBJ databases">
        <authorList>
            <consortium name="ENA_rothamsted_submissions"/>
            <consortium name="culmorum"/>
            <person name="King R."/>
        </authorList>
    </citation>
    <scope>NUCLEOTIDE SEQUENCE</scope>
</reference>
<dbReference type="OrthoDB" id="6656697at2759"/>
<evidence type="ECO:0000256" key="2">
    <source>
        <dbReference type="ARBA" id="ARBA00022525"/>
    </source>
</evidence>
<evidence type="ECO:0000256" key="4">
    <source>
        <dbReference type="ARBA" id="ARBA00023157"/>
    </source>
</evidence>
<evidence type="ECO:0000259" key="8">
    <source>
        <dbReference type="PROSITE" id="PS50240"/>
    </source>
</evidence>
<keyword evidence="5" id="KW-0325">Glycoprotein</keyword>
<dbReference type="InterPro" id="IPR043504">
    <property type="entry name" value="Peptidase_S1_PA_chymotrypsin"/>
</dbReference>
<keyword evidence="10" id="KW-1185">Reference proteome</keyword>
<keyword evidence="2" id="KW-0964">Secreted</keyword>
<comment type="similarity">
    <text evidence="6">Belongs to the peptidase S1 family. CLIP subfamily.</text>
</comment>
<sequence length="374" mass="39660">MESIIFLIYVIINLYFCKSQLVFSGTSGGSVSPTIMNNPCICVVAGYCSRVNGSTSSLPTDGSGLIDVRIINSGFGGSTNTGSSTSPASTGISTMVVSQSSCQAGLEVCCLSSGYRCGLRFPPIQGAPSVTFGQAPYGSYPWFALIFQQYTNIYVGSGVLIDHMHILTVAHKISNYTLTPTSLKVRLGEWNLAPATEPITPIEFNVVRIFIHPQFNSQSIANSIAILRVSPDVPLGQTPTITTGCLSTNYITGGRCWVAGYGEKAFTSGSTPTIMQHVELPIVNQVTCQNLLRSTRLGSGFILDPISFLCAGGIPGRDACTGDGGSALMCFANSQWYIAGLVAWGIGCGSSNVPGVYMNVTNYINWIQTTTIQP</sequence>
<evidence type="ECO:0000313" key="9">
    <source>
        <dbReference type="EMBL" id="CAG9807302.1"/>
    </source>
</evidence>
<dbReference type="GO" id="GO:0006508">
    <property type="term" value="P:proteolysis"/>
    <property type="evidence" value="ECO:0007669"/>
    <property type="project" value="InterPro"/>
</dbReference>
<dbReference type="CDD" id="cd00190">
    <property type="entry name" value="Tryp_SPc"/>
    <property type="match status" value="1"/>
</dbReference>
<dbReference type="InterPro" id="IPR041515">
    <property type="entry name" value="PPAF-2-like_Clip"/>
</dbReference>